<comment type="caution">
    <text evidence="1">The sequence shown here is derived from an EMBL/GenBank/DDBJ whole genome shotgun (WGS) entry which is preliminary data.</text>
</comment>
<sequence>MQLLPMQLQSVRQRAAGWTDRIAGAAATGVILAVAPNRQQNAAPGSIATAGQATKHL</sequence>
<keyword evidence="2" id="KW-1185">Reference proteome</keyword>
<accession>A0ABU1MNM2</accession>
<evidence type="ECO:0000313" key="1">
    <source>
        <dbReference type="EMBL" id="MDR6511914.1"/>
    </source>
</evidence>
<gene>
    <name evidence="1" type="ORF">J2792_002797</name>
</gene>
<dbReference type="EMBL" id="JAVDRD010000007">
    <property type="protein sequence ID" value="MDR6511914.1"/>
    <property type="molecule type" value="Genomic_DNA"/>
</dbReference>
<protein>
    <submittedName>
        <fullName evidence="1">Uncharacterized protein</fullName>
    </submittedName>
</protein>
<name>A0ABU1MNM2_9SPHN</name>
<evidence type="ECO:0000313" key="2">
    <source>
        <dbReference type="Proteomes" id="UP001184150"/>
    </source>
</evidence>
<organism evidence="1 2">
    <name type="scientific">Novosphingobium capsulatum</name>
    <dbReference type="NCBI Taxonomy" id="13688"/>
    <lineage>
        <taxon>Bacteria</taxon>
        <taxon>Pseudomonadati</taxon>
        <taxon>Pseudomonadota</taxon>
        <taxon>Alphaproteobacteria</taxon>
        <taxon>Sphingomonadales</taxon>
        <taxon>Sphingomonadaceae</taxon>
        <taxon>Novosphingobium</taxon>
    </lineage>
</organism>
<reference evidence="1 2" key="1">
    <citation type="submission" date="2023-07" db="EMBL/GenBank/DDBJ databases">
        <title>Sorghum-associated microbial communities from plants grown in Nebraska, USA.</title>
        <authorList>
            <person name="Schachtman D."/>
        </authorList>
    </citation>
    <scope>NUCLEOTIDE SEQUENCE [LARGE SCALE GENOMIC DNA]</scope>
    <source>
        <strain evidence="1 2">DS1027</strain>
    </source>
</reference>
<proteinExistence type="predicted"/>
<dbReference type="Proteomes" id="UP001184150">
    <property type="component" value="Unassembled WGS sequence"/>
</dbReference>